<reference evidence="1" key="2">
    <citation type="journal article" date="2022" name="New Phytol.">
        <title>Evolutionary transition to the ectomycorrhizal habit in the genomes of a hyperdiverse lineage of mushroom-forming fungi.</title>
        <authorList>
            <person name="Looney B."/>
            <person name="Miyauchi S."/>
            <person name="Morin E."/>
            <person name="Drula E."/>
            <person name="Courty P.E."/>
            <person name="Kohler A."/>
            <person name="Kuo A."/>
            <person name="LaButti K."/>
            <person name="Pangilinan J."/>
            <person name="Lipzen A."/>
            <person name="Riley R."/>
            <person name="Andreopoulos W."/>
            <person name="He G."/>
            <person name="Johnson J."/>
            <person name="Nolan M."/>
            <person name="Tritt A."/>
            <person name="Barry K.W."/>
            <person name="Grigoriev I.V."/>
            <person name="Nagy L.G."/>
            <person name="Hibbett D."/>
            <person name="Henrissat B."/>
            <person name="Matheny P.B."/>
            <person name="Labbe J."/>
            <person name="Martin F.M."/>
        </authorList>
    </citation>
    <scope>NUCLEOTIDE SEQUENCE</scope>
    <source>
        <strain evidence="1">FP105234-sp</strain>
    </source>
</reference>
<keyword evidence="2" id="KW-1185">Reference proteome</keyword>
<sequence length="169" mass="18202">MQVPTILSHRSSPASNLLASICSASRSSSMRCSTRHQLACAHFVGSSRRPPHASRTPPMRSLTTALCPTTTQCFPPRAFCGMSLPLRCPAQATRRPRFSCTTACTVCSTTACTLPRKDSSPCFTSSSRRCKIWQAACSYHPARRCSAAVRVRHGNLVTACLGVDAPVSE</sequence>
<dbReference type="Proteomes" id="UP000814033">
    <property type="component" value="Unassembled WGS sequence"/>
</dbReference>
<accession>A0ACB8R6X5</accession>
<organism evidence="1 2">
    <name type="scientific">Auriscalpium vulgare</name>
    <dbReference type="NCBI Taxonomy" id="40419"/>
    <lineage>
        <taxon>Eukaryota</taxon>
        <taxon>Fungi</taxon>
        <taxon>Dikarya</taxon>
        <taxon>Basidiomycota</taxon>
        <taxon>Agaricomycotina</taxon>
        <taxon>Agaricomycetes</taxon>
        <taxon>Russulales</taxon>
        <taxon>Auriscalpiaceae</taxon>
        <taxon>Auriscalpium</taxon>
    </lineage>
</organism>
<evidence type="ECO:0000313" key="2">
    <source>
        <dbReference type="Proteomes" id="UP000814033"/>
    </source>
</evidence>
<gene>
    <name evidence="1" type="ORF">FA95DRAFT_990326</name>
</gene>
<reference evidence="1" key="1">
    <citation type="submission" date="2021-02" db="EMBL/GenBank/DDBJ databases">
        <authorList>
            <consortium name="DOE Joint Genome Institute"/>
            <person name="Ahrendt S."/>
            <person name="Looney B.P."/>
            <person name="Miyauchi S."/>
            <person name="Morin E."/>
            <person name="Drula E."/>
            <person name="Courty P.E."/>
            <person name="Chicoki N."/>
            <person name="Fauchery L."/>
            <person name="Kohler A."/>
            <person name="Kuo A."/>
            <person name="Labutti K."/>
            <person name="Pangilinan J."/>
            <person name="Lipzen A."/>
            <person name="Riley R."/>
            <person name="Andreopoulos W."/>
            <person name="He G."/>
            <person name="Johnson J."/>
            <person name="Barry K.W."/>
            <person name="Grigoriev I.V."/>
            <person name="Nagy L."/>
            <person name="Hibbett D."/>
            <person name="Henrissat B."/>
            <person name="Matheny P.B."/>
            <person name="Labbe J."/>
            <person name="Martin F."/>
        </authorList>
    </citation>
    <scope>NUCLEOTIDE SEQUENCE</scope>
    <source>
        <strain evidence="1">FP105234-sp</strain>
    </source>
</reference>
<name>A0ACB8R6X5_9AGAM</name>
<proteinExistence type="predicted"/>
<protein>
    <submittedName>
        <fullName evidence="1">Uncharacterized protein</fullName>
    </submittedName>
</protein>
<comment type="caution">
    <text evidence="1">The sequence shown here is derived from an EMBL/GenBank/DDBJ whole genome shotgun (WGS) entry which is preliminary data.</text>
</comment>
<dbReference type="EMBL" id="MU276267">
    <property type="protein sequence ID" value="KAI0039753.1"/>
    <property type="molecule type" value="Genomic_DNA"/>
</dbReference>
<evidence type="ECO:0000313" key="1">
    <source>
        <dbReference type="EMBL" id="KAI0039753.1"/>
    </source>
</evidence>